<protein>
    <submittedName>
        <fullName evidence="1">Uncharacterized protein</fullName>
    </submittedName>
</protein>
<proteinExistence type="predicted"/>
<organism evidence="1 2">
    <name type="scientific">Caerostris extrusa</name>
    <name type="common">Bark spider</name>
    <name type="synonym">Caerostris bankana</name>
    <dbReference type="NCBI Taxonomy" id="172846"/>
    <lineage>
        <taxon>Eukaryota</taxon>
        <taxon>Metazoa</taxon>
        <taxon>Ecdysozoa</taxon>
        <taxon>Arthropoda</taxon>
        <taxon>Chelicerata</taxon>
        <taxon>Arachnida</taxon>
        <taxon>Araneae</taxon>
        <taxon>Araneomorphae</taxon>
        <taxon>Entelegynae</taxon>
        <taxon>Araneoidea</taxon>
        <taxon>Araneidae</taxon>
        <taxon>Caerostris</taxon>
    </lineage>
</organism>
<keyword evidence="2" id="KW-1185">Reference proteome</keyword>
<accession>A0AAV4P6Q3</accession>
<comment type="caution">
    <text evidence="1">The sequence shown here is derived from an EMBL/GenBank/DDBJ whole genome shotgun (WGS) entry which is preliminary data.</text>
</comment>
<evidence type="ECO:0000313" key="2">
    <source>
        <dbReference type="Proteomes" id="UP001054945"/>
    </source>
</evidence>
<name>A0AAV4P6Q3_CAEEX</name>
<gene>
    <name evidence="1" type="ORF">CEXT_468781</name>
</gene>
<sequence length="79" mass="8810">MVEFTMTSSRERKKDGLFQIFLFLSAKGCSSAENKKLHTCVGGDGDLWGRYTRISSCGWVLNPYCRPEDISGIEGKGNE</sequence>
<dbReference type="Proteomes" id="UP001054945">
    <property type="component" value="Unassembled WGS sequence"/>
</dbReference>
<reference evidence="1 2" key="1">
    <citation type="submission" date="2021-06" db="EMBL/GenBank/DDBJ databases">
        <title>Caerostris extrusa draft genome.</title>
        <authorList>
            <person name="Kono N."/>
            <person name="Arakawa K."/>
        </authorList>
    </citation>
    <scope>NUCLEOTIDE SEQUENCE [LARGE SCALE GENOMIC DNA]</scope>
</reference>
<evidence type="ECO:0000313" key="1">
    <source>
        <dbReference type="EMBL" id="GIX90837.1"/>
    </source>
</evidence>
<dbReference type="AlphaFoldDB" id="A0AAV4P6Q3"/>
<dbReference type="EMBL" id="BPLR01003971">
    <property type="protein sequence ID" value="GIX90837.1"/>
    <property type="molecule type" value="Genomic_DNA"/>
</dbReference>